<dbReference type="RefSeq" id="WP_188553361.1">
    <property type="nucleotide sequence ID" value="NZ_BMGT01000002.1"/>
</dbReference>
<organism evidence="1 2">
    <name type="scientific">Edaphobacter dinghuensis</name>
    <dbReference type="NCBI Taxonomy" id="1560005"/>
    <lineage>
        <taxon>Bacteria</taxon>
        <taxon>Pseudomonadati</taxon>
        <taxon>Acidobacteriota</taxon>
        <taxon>Terriglobia</taxon>
        <taxon>Terriglobales</taxon>
        <taxon>Acidobacteriaceae</taxon>
        <taxon>Edaphobacter</taxon>
    </lineage>
</organism>
<sequence length="174" mass="19406">MTPYTTQAGKKNLQAGIKKMEKSMSPAAQVRRNFRLGRPPKAGESLPLHRTVVWQRAADAVNKFRSEMIAAKLNPHHVDAAIVYIEAANPELPHFILLDDESRSLDEIRAAAFDILGRDDVLALGMLFKQHDEQTKQDVTFPYLFTGLSVNGIAVLRKAATNQYEGARLLGMKH</sequence>
<protein>
    <submittedName>
        <fullName evidence="1">Uncharacterized protein</fullName>
    </submittedName>
</protein>
<keyword evidence="2" id="KW-1185">Reference proteome</keyword>
<accession>A0A917M0T3</accession>
<evidence type="ECO:0000313" key="2">
    <source>
        <dbReference type="Proteomes" id="UP000647241"/>
    </source>
</evidence>
<reference evidence="1" key="1">
    <citation type="journal article" date="2014" name="Int. J. Syst. Evol. Microbiol.">
        <title>Complete genome sequence of Corynebacterium casei LMG S-19264T (=DSM 44701T), isolated from a smear-ripened cheese.</title>
        <authorList>
            <consortium name="US DOE Joint Genome Institute (JGI-PGF)"/>
            <person name="Walter F."/>
            <person name="Albersmeier A."/>
            <person name="Kalinowski J."/>
            <person name="Ruckert C."/>
        </authorList>
    </citation>
    <scope>NUCLEOTIDE SEQUENCE</scope>
    <source>
        <strain evidence="1">CGMCC 1.12997</strain>
    </source>
</reference>
<comment type="caution">
    <text evidence="1">The sequence shown here is derived from an EMBL/GenBank/DDBJ whole genome shotgun (WGS) entry which is preliminary data.</text>
</comment>
<name>A0A917M0T3_9BACT</name>
<dbReference type="AlphaFoldDB" id="A0A917M0T3"/>
<proteinExistence type="predicted"/>
<dbReference type="Proteomes" id="UP000647241">
    <property type="component" value="Unassembled WGS sequence"/>
</dbReference>
<gene>
    <name evidence="1" type="ORF">GCM10011585_12660</name>
</gene>
<evidence type="ECO:0000313" key="1">
    <source>
        <dbReference type="EMBL" id="GGG71864.1"/>
    </source>
</evidence>
<dbReference type="EMBL" id="BMGT01000002">
    <property type="protein sequence ID" value="GGG71864.1"/>
    <property type="molecule type" value="Genomic_DNA"/>
</dbReference>
<reference evidence="1" key="2">
    <citation type="submission" date="2020-09" db="EMBL/GenBank/DDBJ databases">
        <authorList>
            <person name="Sun Q."/>
            <person name="Zhou Y."/>
        </authorList>
    </citation>
    <scope>NUCLEOTIDE SEQUENCE</scope>
    <source>
        <strain evidence="1">CGMCC 1.12997</strain>
    </source>
</reference>